<sequence length="169" mass="18980">MTKKKKVNETMTGETREPVTTKNPYQGRRNRGGAYFRTLAKMKKMTQGIGTTHHLGEQAPGPSTYTVSQGETNARWRARETRTTNDGEESWNVSWQHPMRNQDDGLMGTETWQQSPMTPTTRQCGDGPGDRKGKQGETPRNANECKVVSKFRTSRHSCAKLTGSMQPFA</sequence>
<protein>
    <submittedName>
        <fullName evidence="2">Uncharacterized protein</fullName>
    </submittedName>
</protein>
<dbReference type="Proteomes" id="UP000310200">
    <property type="component" value="Unassembled WGS sequence"/>
</dbReference>
<proteinExistence type="predicted"/>
<feature type="region of interest" description="Disordered" evidence="1">
    <location>
        <begin position="48"/>
        <end position="145"/>
    </location>
</feature>
<keyword evidence="3" id="KW-1185">Reference proteome</keyword>
<evidence type="ECO:0000256" key="1">
    <source>
        <dbReference type="SAM" id="MobiDB-lite"/>
    </source>
</evidence>
<dbReference type="EMBL" id="QBLH01002341">
    <property type="protein sequence ID" value="TGZ48704.1"/>
    <property type="molecule type" value="Genomic_DNA"/>
</dbReference>
<organism evidence="2 3">
    <name type="scientific">Temnothorax longispinosus</name>
    <dbReference type="NCBI Taxonomy" id="300112"/>
    <lineage>
        <taxon>Eukaryota</taxon>
        <taxon>Metazoa</taxon>
        <taxon>Ecdysozoa</taxon>
        <taxon>Arthropoda</taxon>
        <taxon>Hexapoda</taxon>
        <taxon>Insecta</taxon>
        <taxon>Pterygota</taxon>
        <taxon>Neoptera</taxon>
        <taxon>Endopterygota</taxon>
        <taxon>Hymenoptera</taxon>
        <taxon>Apocrita</taxon>
        <taxon>Aculeata</taxon>
        <taxon>Formicoidea</taxon>
        <taxon>Formicidae</taxon>
        <taxon>Myrmicinae</taxon>
        <taxon>Temnothorax</taxon>
    </lineage>
</organism>
<evidence type="ECO:0000313" key="2">
    <source>
        <dbReference type="EMBL" id="TGZ48704.1"/>
    </source>
</evidence>
<feature type="compositionally biased region" description="Basic and acidic residues" evidence="1">
    <location>
        <begin position="128"/>
        <end position="137"/>
    </location>
</feature>
<evidence type="ECO:0000313" key="3">
    <source>
        <dbReference type="Proteomes" id="UP000310200"/>
    </source>
</evidence>
<feature type="region of interest" description="Disordered" evidence="1">
    <location>
        <begin position="1"/>
        <end position="32"/>
    </location>
</feature>
<feature type="compositionally biased region" description="Polar residues" evidence="1">
    <location>
        <begin position="61"/>
        <end position="72"/>
    </location>
</feature>
<feature type="compositionally biased region" description="Polar residues" evidence="1">
    <location>
        <begin position="110"/>
        <end position="123"/>
    </location>
</feature>
<reference evidence="2 3" key="1">
    <citation type="journal article" date="2019" name="Philos. Trans. R. Soc. Lond., B, Biol. Sci.">
        <title>Ant behaviour and brain gene expression of defending hosts depend on the ecological success of the intruding social parasite.</title>
        <authorList>
            <person name="Kaur R."/>
            <person name="Stoldt M."/>
            <person name="Jongepier E."/>
            <person name="Feldmeyer B."/>
            <person name="Menzel F."/>
            <person name="Bornberg-Bauer E."/>
            <person name="Foitzik S."/>
        </authorList>
    </citation>
    <scope>NUCLEOTIDE SEQUENCE [LARGE SCALE GENOMIC DNA]</scope>
    <source>
        <tissue evidence="2">Whole body</tissue>
    </source>
</reference>
<accession>A0A4V3SAG4</accession>
<name>A0A4V3SAG4_9HYME</name>
<comment type="caution">
    <text evidence="2">The sequence shown here is derived from an EMBL/GenBank/DDBJ whole genome shotgun (WGS) entry which is preliminary data.</text>
</comment>
<dbReference type="AlphaFoldDB" id="A0A4V3SAG4"/>
<gene>
    <name evidence="2" type="ORF">DBV15_07984</name>
</gene>